<evidence type="ECO:0000313" key="4">
    <source>
        <dbReference type="EMBL" id="AZQ71924.1"/>
    </source>
</evidence>
<keyword evidence="5" id="KW-1185">Reference proteome</keyword>
<gene>
    <name evidence="4" type="ORF">EKH77_12520</name>
</gene>
<protein>
    <submittedName>
        <fullName evidence="4">Esterase</fullName>
    </submittedName>
</protein>
<dbReference type="PANTHER" id="PTHR10272">
    <property type="entry name" value="PLATELET-ACTIVATING FACTOR ACETYLHYDROLASE"/>
    <property type="match status" value="1"/>
</dbReference>
<dbReference type="GO" id="GO:0016042">
    <property type="term" value="P:lipid catabolic process"/>
    <property type="evidence" value="ECO:0007669"/>
    <property type="project" value="UniProtKB-KW"/>
</dbReference>
<dbReference type="InterPro" id="IPR006311">
    <property type="entry name" value="TAT_signal"/>
</dbReference>
<dbReference type="Proteomes" id="UP000267900">
    <property type="component" value="Chromosome"/>
</dbReference>
<dbReference type="OrthoDB" id="569821at2"/>
<dbReference type="RefSeq" id="WP_126914474.1">
    <property type="nucleotide sequence ID" value="NZ_CP034587.1"/>
</dbReference>
<dbReference type="Pfam" id="PF03403">
    <property type="entry name" value="PAF-AH_p_II"/>
    <property type="match status" value="1"/>
</dbReference>
<dbReference type="SUPFAM" id="SSF53474">
    <property type="entry name" value="alpha/beta-Hydrolases"/>
    <property type="match status" value="1"/>
</dbReference>
<accession>A0A3S9PHX7</accession>
<evidence type="ECO:0000313" key="5">
    <source>
        <dbReference type="Proteomes" id="UP000267900"/>
    </source>
</evidence>
<sequence>MPVNERALRRRALVAAGALALTGLLGVFAPHARAAADGAAPSMTTARAHVRLPEPTGPFPVGTTTRHLVDTSREDPWHPGRGHREVMVGFWYPAAHAGWRTAARTAPHMERRAAAHFGSPGGSGHLGYRVPAGAVDWAATTTHARVDAPVARGAGVRPVVLYSAGLGDPRTWNTSLVEDLASRGYVVVTVDHTYDSSEVALPGGRLARSVLPGLAAKRGTDPARVLRKAMKARVDDTRFVLDRLGDRKHRLSLPHGLAAAMDLRHVGMVGHSAGGFTALQAMHDDRRIRAAVNMDGTMEFPGPGGTSSVSRDGVDRPFLLMGTDAADSGEYGRQPSWKALWQHSRGGWRGDVTLTGSEHGAYTDAAALLPQLARAGVVRQDTVREDVGSVRGERAVAVTRAYVASFLDRFLRGRDDHLLDRPSSRFPEVRYAR</sequence>
<organism evidence="4 5">
    <name type="scientific">Streptomyces luteoverticillatus</name>
    <name type="common">Streptoverticillium luteoverticillatus</name>
    <dbReference type="NCBI Taxonomy" id="66425"/>
    <lineage>
        <taxon>Bacteria</taxon>
        <taxon>Bacillati</taxon>
        <taxon>Actinomycetota</taxon>
        <taxon>Actinomycetes</taxon>
        <taxon>Kitasatosporales</taxon>
        <taxon>Streptomycetaceae</taxon>
        <taxon>Streptomyces</taxon>
    </lineage>
</organism>
<dbReference type="AlphaFoldDB" id="A0A3S9PHX7"/>
<keyword evidence="3" id="KW-0443">Lipid metabolism</keyword>
<proteinExistence type="predicted"/>
<keyword evidence="1" id="KW-0378">Hydrolase</keyword>
<dbReference type="InterPro" id="IPR029058">
    <property type="entry name" value="AB_hydrolase_fold"/>
</dbReference>
<evidence type="ECO:0000256" key="2">
    <source>
        <dbReference type="ARBA" id="ARBA00022963"/>
    </source>
</evidence>
<name>A0A3S9PHX7_STRLT</name>
<keyword evidence="2" id="KW-0442">Lipid degradation</keyword>
<dbReference type="PROSITE" id="PS51318">
    <property type="entry name" value="TAT"/>
    <property type="match status" value="1"/>
</dbReference>
<dbReference type="PANTHER" id="PTHR10272:SF0">
    <property type="entry name" value="PLATELET-ACTIVATING FACTOR ACETYLHYDROLASE"/>
    <property type="match status" value="1"/>
</dbReference>
<dbReference type="EMBL" id="CP034587">
    <property type="protein sequence ID" value="AZQ71924.1"/>
    <property type="molecule type" value="Genomic_DNA"/>
</dbReference>
<evidence type="ECO:0000256" key="1">
    <source>
        <dbReference type="ARBA" id="ARBA00022801"/>
    </source>
</evidence>
<dbReference type="GO" id="GO:0003847">
    <property type="term" value="F:1-alkyl-2-acetylglycerophosphocholine esterase activity"/>
    <property type="evidence" value="ECO:0007669"/>
    <property type="project" value="TreeGrafter"/>
</dbReference>
<reference evidence="4 5" key="1">
    <citation type="submission" date="2018-12" db="EMBL/GenBank/DDBJ databases">
        <title>The whole draft genome of Streptomyce luteoverticillatus CGMCC 15060.</title>
        <authorList>
            <person name="Feng Z."/>
            <person name="Chen G."/>
            <person name="Zhang J."/>
            <person name="Zhu H."/>
            <person name="Yu X."/>
            <person name="Zhang W."/>
            <person name="Zhang X."/>
        </authorList>
    </citation>
    <scope>NUCLEOTIDE SEQUENCE [LARGE SCALE GENOMIC DNA]</scope>
    <source>
        <strain evidence="4 5">CGMCC 15060</strain>
    </source>
</reference>
<evidence type="ECO:0000256" key="3">
    <source>
        <dbReference type="ARBA" id="ARBA00023098"/>
    </source>
</evidence>
<dbReference type="Gene3D" id="3.40.50.1820">
    <property type="entry name" value="alpha/beta hydrolase"/>
    <property type="match status" value="1"/>
</dbReference>